<feature type="domain" description="Meiotically up-regulated protein Msb1/Mug8" evidence="2">
    <location>
        <begin position="132"/>
        <end position="329"/>
    </location>
</feature>
<evidence type="ECO:0000256" key="1">
    <source>
        <dbReference type="SAM" id="MobiDB-lite"/>
    </source>
</evidence>
<feature type="region of interest" description="Disordered" evidence="1">
    <location>
        <begin position="35"/>
        <end position="83"/>
    </location>
</feature>
<feature type="region of interest" description="Disordered" evidence="1">
    <location>
        <begin position="1"/>
        <end position="22"/>
    </location>
</feature>
<feature type="compositionally biased region" description="Low complexity" evidence="1">
    <location>
        <begin position="1136"/>
        <end position="1148"/>
    </location>
</feature>
<dbReference type="Proteomes" id="UP000683000">
    <property type="component" value="Unassembled WGS sequence"/>
</dbReference>
<dbReference type="Pfam" id="PF08101">
    <property type="entry name" value="Msb1-Mug8_dom"/>
    <property type="match status" value="1"/>
</dbReference>
<comment type="caution">
    <text evidence="3">The sequence shown here is derived from an EMBL/GenBank/DDBJ whole genome shotgun (WGS) entry which is preliminary data.</text>
</comment>
<evidence type="ECO:0000313" key="4">
    <source>
        <dbReference type="Proteomes" id="UP000683000"/>
    </source>
</evidence>
<name>A0A8I2YWQ8_9AGAM</name>
<dbReference type="SUPFAM" id="SSF48350">
    <property type="entry name" value="GTPase activation domain, GAP"/>
    <property type="match status" value="1"/>
</dbReference>
<feature type="compositionally biased region" description="Low complexity" evidence="1">
    <location>
        <begin position="470"/>
        <end position="486"/>
    </location>
</feature>
<dbReference type="OrthoDB" id="3362494at2759"/>
<dbReference type="InterPro" id="IPR037508">
    <property type="entry name" value="Msb1/Mug8"/>
</dbReference>
<feature type="region of interest" description="Disordered" evidence="1">
    <location>
        <begin position="927"/>
        <end position="1204"/>
    </location>
</feature>
<feature type="compositionally biased region" description="Basic and acidic residues" evidence="1">
    <location>
        <begin position="1056"/>
        <end position="1071"/>
    </location>
</feature>
<feature type="compositionally biased region" description="Basic and acidic residues" evidence="1">
    <location>
        <begin position="52"/>
        <end position="69"/>
    </location>
</feature>
<feature type="compositionally biased region" description="Polar residues" evidence="1">
    <location>
        <begin position="1074"/>
        <end position="1095"/>
    </location>
</feature>
<gene>
    <name evidence="3" type="ORF">JVT61DRAFT_8115</name>
</gene>
<dbReference type="PANTHER" id="PTHR28093">
    <property type="entry name" value="MORPHOGENESIS-RELATED PROTEIN MSB1"/>
    <property type="match status" value="1"/>
</dbReference>
<protein>
    <recommendedName>
        <fullName evidence="2">Meiotically up-regulated protein Msb1/Mug8 domain-containing protein</fullName>
    </recommendedName>
</protein>
<dbReference type="AlphaFoldDB" id="A0A8I2YWQ8"/>
<organism evidence="3 4">
    <name type="scientific">Boletus reticuloceps</name>
    <dbReference type="NCBI Taxonomy" id="495285"/>
    <lineage>
        <taxon>Eukaryota</taxon>
        <taxon>Fungi</taxon>
        <taxon>Dikarya</taxon>
        <taxon>Basidiomycota</taxon>
        <taxon>Agaricomycotina</taxon>
        <taxon>Agaricomycetes</taxon>
        <taxon>Agaricomycetidae</taxon>
        <taxon>Boletales</taxon>
        <taxon>Boletineae</taxon>
        <taxon>Boletaceae</taxon>
        <taxon>Boletoideae</taxon>
        <taxon>Boletus</taxon>
    </lineage>
</organism>
<accession>A0A8I2YWQ8</accession>
<dbReference type="InterPro" id="IPR012965">
    <property type="entry name" value="Msb1/Mug8_dom"/>
</dbReference>
<dbReference type="InterPro" id="IPR008936">
    <property type="entry name" value="Rho_GTPase_activation_prot"/>
</dbReference>
<feature type="region of interest" description="Disordered" evidence="1">
    <location>
        <begin position="885"/>
        <end position="909"/>
    </location>
</feature>
<sequence length="1204" mass="132650">MPSLFSRSRTTSTPSKKSPANALVANAQSAYDEFGRVNSRGSGAASPFQSPLKKDAGKDKKKVGQDAKSRTRTLSSPRQDHDLGDLVAQIPDGSFLLLNLDRPRDESGEEKSLEHDYGHLSCERHVILGLDDVARLVDVLAIELGTRCLTTPFIFSTLALDISSSAIKRLIRAFLETCANPSSQEAEHRWREEARFAGPHELGMCFRWGFARVVRVVGGQAVRGLISWDHYVEFRDSEAALNYPPTHFATFLPPLPPVLRTILWTLLSLLIRFTAHSSSSGHTPPTLSPLFGPLLFGLGPACLSFQHTYIHYLRAVNAMEHIMLAFIRCQDSPKAPCVRSDINTNITFGSATTLGVPTRLKDWIRGYPSMLPTLHVKEKQDKPQARRGARTMRVVSVRRNVRMYSPDLVKTAAGWASAPRFGQDPGRGLAGSKEWERIAPSALKLQPRYSEGYKKRMDMPASFHPYTGPTAGTSSATSSTSSATSKSSDEKDKLGLGFREGEDRFRTLTELKWGEFETSGFGTTAANEKKLQFDLTESERTSQSTKRATMNWNDFSAIGFDRTDARLSATLQFSTPVAHSISSWPTKNESITKKLKKTQRALPPFGWDTEPVMGSEEMIEEAFMDVFCDLVYGGGWMDIERGEETDRECNWALIEFKSLPLNKNSTRGGDPRTAATVLLFEEFVPLEYRQQLAKESGTKRRLPFLFSPSSKSRPWKPAATLNGRPYVVGHVPKSPTLREVEFEGMLRSNGSKILSLSKAAPAIAVSPATQGDSDHTAHSRPGTAGSGNASPARQLERVPSDSPLTPGTTKRRFRIPVPSPSVVRRSTLVPAEYSTVDFETRLASYSDDELNESASMKALTPAEKHARRMSRDDAWVDILVAAHSRRMGSQEAERRPGGKGLKGGRSDPELASQEIALVLAGVRARSPLSDEEEIQPRQPAAEVLPNTSPQEKPKEGQDPDIESVMSYPKTKRVGYFDLHPERRPGGGSPLSVRPQVNADDSDGDDVSDHLVYGALESIVIPAPDPVRPSFESEGSEYGPSATSSPTREIDVPEFVEYERSREEKESSHSRAESTTLPQLTQSNDFPKSTPQSKTASLIEMYREREKQTLTSAMPSKLPVRSPALPPKNAELPPISPSIRIPSPVSVPESDPPEIGDEAEAEPEADYLSPLDPNLLFAESGRNSPGRYIHGAPLHNVVEEEEEED</sequence>
<feature type="region of interest" description="Disordered" evidence="1">
    <location>
        <begin position="766"/>
        <end position="818"/>
    </location>
</feature>
<dbReference type="EMBL" id="JAGFBS010000003">
    <property type="protein sequence ID" value="KAG6380035.1"/>
    <property type="molecule type" value="Genomic_DNA"/>
</dbReference>
<dbReference type="PANTHER" id="PTHR28093:SF1">
    <property type="entry name" value="MORPHOGENESIS-RELATED PROTEIN MSB1"/>
    <property type="match status" value="1"/>
</dbReference>
<reference evidence="3" key="1">
    <citation type="submission" date="2021-03" db="EMBL/GenBank/DDBJ databases">
        <title>Evolutionary innovations through gain and loss of genes in the ectomycorrhizal Boletales.</title>
        <authorList>
            <person name="Wu G."/>
            <person name="Miyauchi S."/>
            <person name="Morin E."/>
            <person name="Yang Z.-L."/>
            <person name="Xu J."/>
            <person name="Martin F.M."/>
        </authorList>
    </citation>
    <scope>NUCLEOTIDE SEQUENCE</scope>
    <source>
        <strain evidence="3">BR01</strain>
    </source>
</reference>
<proteinExistence type="predicted"/>
<evidence type="ECO:0000313" key="3">
    <source>
        <dbReference type="EMBL" id="KAG6380035.1"/>
    </source>
</evidence>
<keyword evidence="4" id="KW-1185">Reference proteome</keyword>
<evidence type="ECO:0000259" key="2">
    <source>
        <dbReference type="Pfam" id="PF08101"/>
    </source>
</evidence>
<feature type="region of interest" description="Disordered" evidence="1">
    <location>
        <begin position="460"/>
        <end position="495"/>
    </location>
</feature>
<feature type="compositionally biased region" description="Low complexity" evidence="1">
    <location>
        <begin position="1"/>
        <end position="19"/>
    </location>
</feature>
<feature type="compositionally biased region" description="Acidic residues" evidence="1">
    <location>
        <begin position="1150"/>
        <end position="1164"/>
    </location>
</feature>